<feature type="compositionally biased region" description="Pro residues" evidence="1">
    <location>
        <begin position="137"/>
        <end position="147"/>
    </location>
</feature>
<reference evidence="5" key="1">
    <citation type="submission" date="2017-02" db="UniProtKB">
        <authorList>
            <consortium name="WormBaseParasite"/>
        </authorList>
    </citation>
    <scope>IDENTIFICATION</scope>
</reference>
<reference evidence="3 4" key="2">
    <citation type="submission" date="2018-11" db="EMBL/GenBank/DDBJ databases">
        <authorList>
            <consortium name="Pathogen Informatics"/>
        </authorList>
    </citation>
    <scope>NUCLEOTIDE SEQUENCE [LARGE SCALE GENOMIC DNA]</scope>
</reference>
<gene>
    <name evidence="3" type="ORF">NBR_LOCUS544</name>
</gene>
<dbReference type="AlphaFoldDB" id="A0A0N4XDF0"/>
<evidence type="ECO:0000313" key="4">
    <source>
        <dbReference type="Proteomes" id="UP000271162"/>
    </source>
</evidence>
<evidence type="ECO:0000256" key="2">
    <source>
        <dbReference type="SAM" id="SignalP"/>
    </source>
</evidence>
<feature type="region of interest" description="Disordered" evidence="1">
    <location>
        <begin position="191"/>
        <end position="235"/>
    </location>
</feature>
<proteinExistence type="predicted"/>
<evidence type="ECO:0000313" key="3">
    <source>
        <dbReference type="EMBL" id="VDL63271.1"/>
    </source>
</evidence>
<evidence type="ECO:0000256" key="1">
    <source>
        <dbReference type="SAM" id="MobiDB-lite"/>
    </source>
</evidence>
<dbReference type="WBParaSite" id="NBR_0000054301-mRNA-1">
    <property type="protein sequence ID" value="NBR_0000054301-mRNA-1"/>
    <property type="gene ID" value="NBR_0000054301"/>
</dbReference>
<accession>A0A0N4XDF0</accession>
<evidence type="ECO:0000313" key="5">
    <source>
        <dbReference type="WBParaSite" id="NBR_0000054301-mRNA-1"/>
    </source>
</evidence>
<feature type="region of interest" description="Disordered" evidence="1">
    <location>
        <begin position="128"/>
        <end position="166"/>
    </location>
</feature>
<keyword evidence="4" id="KW-1185">Reference proteome</keyword>
<dbReference type="OMA" id="TGRNIDS"/>
<dbReference type="STRING" id="27835.A0A0N4XDF0"/>
<organism evidence="5">
    <name type="scientific">Nippostrongylus brasiliensis</name>
    <name type="common">Rat hookworm</name>
    <dbReference type="NCBI Taxonomy" id="27835"/>
    <lineage>
        <taxon>Eukaryota</taxon>
        <taxon>Metazoa</taxon>
        <taxon>Ecdysozoa</taxon>
        <taxon>Nematoda</taxon>
        <taxon>Chromadorea</taxon>
        <taxon>Rhabditida</taxon>
        <taxon>Rhabditina</taxon>
        <taxon>Rhabditomorpha</taxon>
        <taxon>Strongyloidea</taxon>
        <taxon>Heligmosomidae</taxon>
        <taxon>Nippostrongylus</taxon>
    </lineage>
</organism>
<sequence>MQRRTLTSLELLLAATAGNAAESSAVWRWRDGVSGGEIAEQTGDHEEVRRLQQELEELDSRADRADKKRCADISAINWINLRNRNKMKEQFLSDNVEIDMGHQDDPFTRKKGLMKVVSGTKGGAAQILETGTSGTSTPPPAPAPPVEPKFAFTPGSGRPPQQSKSASNLFDLHSSINKIELDIDLGKLARPASSRVDDSLHLPSPRPTAPSSNSGSRPLSLEDYRRRKAAAAQAQ</sequence>
<name>A0A0N4XDF0_NIPBR</name>
<keyword evidence="2" id="KW-0732">Signal</keyword>
<dbReference type="Proteomes" id="UP000271162">
    <property type="component" value="Unassembled WGS sequence"/>
</dbReference>
<dbReference type="EMBL" id="UYSL01000246">
    <property type="protein sequence ID" value="VDL63271.1"/>
    <property type="molecule type" value="Genomic_DNA"/>
</dbReference>
<feature type="signal peptide" evidence="2">
    <location>
        <begin position="1"/>
        <end position="20"/>
    </location>
</feature>
<protein>
    <submittedName>
        <fullName evidence="5">WH2 domain-containing protein</fullName>
    </submittedName>
</protein>
<feature type="chain" id="PRO_5043124503" evidence="2">
    <location>
        <begin position="21"/>
        <end position="235"/>
    </location>
</feature>